<comment type="caution">
    <text evidence="2">The sequence shown here is derived from an EMBL/GenBank/DDBJ whole genome shotgun (WGS) entry which is preliminary data.</text>
</comment>
<reference evidence="2" key="2">
    <citation type="submission" date="2020-11" db="EMBL/GenBank/DDBJ databases">
        <authorList>
            <person name="McCartney M.A."/>
            <person name="Auch B."/>
            <person name="Kono T."/>
            <person name="Mallez S."/>
            <person name="Becker A."/>
            <person name="Gohl D.M."/>
            <person name="Silverstein K.A.T."/>
            <person name="Koren S."/>
            <person name="Bechman K.B."/>
            <person name="Herman A."/>
            <person name="Abrahante J.E."/>
            <person name="Garbe J."/>
        </authorList>
    </citation>
    <scope>NUCLEOTIDE SEQUENCE</scope>
    <source>
        <strain evidence="2">Duluth1</strain>
        <tissue evidence="2">Whole animal</tissue>
    </source>
</reference>
<organism evidence="2 3">
    <name type="scientific">Dreissena polymorpha</name>
    <name type="common">Zebra mussel</name>
    <name type="synonym">Mytilus polymorpha</name>
    <dbReference type="NCBI Taxonomy" id="45954"/>
    <lineage>
        <taxon>Eukaryota</taxon>
        <taxon>Metazoa</taxon>
        <taxon>Spiralia</taxon>
        <taxon>Lophotrochozoa</taxon>
        <taxon>Mollusca</taxon>
        <taxon>Bivalvia</taxon>
        <taxon>Autobranchia</taxon>
        <taxon>Heteroconchia</taxon>
        <taxon>Euheterodonta</taxon>
        <taxon>Imparidentia</taxon>
        <taxon>Neoheterodontei</taxon>
        <taxon>Myida</taxon>
        <taxon>Dreissenoidea</taxon>
        <taxon>Dreissenidae</taxon>
        <taxon>Dreissena</taxon>
    </lineage>
</organism>
<name>A0A9D4LCK8_DREPO</name>
<keyword evidence="1" id="KW-0732">Signal</keyword>
<reference evidence="2" key="1">
    <citation type="journal article" date="2019" name="bioRxiv">
        <title>The Genome of the Zebra Mussel, Dreissena polymorpha: A Resource for Invasive Species Research.</title>
        <authorList>
            <person name="McCartney M.A."/>
            <person name="Auch B."/>
            <person name="Kono T."/>
            <person name="Mallez S."/>
            <person name="Zhang Y."/>
            <person name="Obille A."/>
            <person name="Becker A."/>
            <person name="Abrahante J.E."/>
            <person name="Garbe J."/>
            <person name="Badalamenti J.P."/>
            <person name="Herman A."/>
            <person name="Mangelson H."/>
            <person name="Liachko I."/>
            <person name="Sullivan S."/>
            <person name="Sone E.D."/>
            <person name="Koren S."/>
            <person name="Silverstein K.A.T."/>
            <person name="Beckman K.B."/>
            <person name="Gohl D.M."/>
        </authorList>
    </citation>
    <scope>NUCLEOTIDE SEQUENCE</scope>
    <source>
        <strain evidence="2">Duluth1</strain>
        <tissue evidence="2">Whole animal</tissue>
    </source>
</reference>
<evidence type="ECO:0000256" key="1">
    <source>
        <dbReference type="SAM" id="SignalP"/>
    </source>
</evidence>
<evidence type="ECO:0000313" key="3">
    <source>
        <dbReference type="Proteomes" id="UP000828390"/>
    </source>
</evidence>
<keyword evidence="3" id="KW-1185">Reference proteome</keyword>
<gene>
    <name evidence="2" type="ORF">DPMN_097074</name>
</gene>
<sequence>MFSSALLSVRLVSKFLGFVTFLPYQSPERIPDSMEATYIAIRNKVYTTLK</sequence>
<feature type="signal peptide" evidence="1">
    <location>
        <begin position="1"/>
        <end position="17"/>
    </location>
</feature>
<dbReference type="Proteomes" id="UP000828390">
    <property type="component" value="Unassembled WGS sequence"/>
</dbReference>
<protein>
    <submittedName>
        <fullName evidence="2">Uncharacterized protein</fullName>
    </submittedName>
</protein>
<proteinExistence type="predicted"/>
<dbReference type="EMBL" id="JAIWYP010000003">
    <property type="protein sequence ID" value="KAH3854531.1"/>
    <property type="molecule type" value="Genomic_DNA"/>
</dbReference>
<accession>A0A9D4LCK8</accession>
<evidence type="ECO:0000313" key="2">
    <source>
        <dbReference type="EMBL" id="KAH3854531.1"/>
    </source>
</evidence>
<dbReference type="AlphaFoldDB" id="A0A9D4LCK8"/>
<feature type="chain" id="PRO_5038920448" evidence="1">
    <location>
        <begin position="18"/>
        <end position="50"/>
    </location>
</feature>